<dbReference type="InterPro" id="IPR000618">
    <property type="entry name" value="Insect_cuticle"/>
</dbReference>
<dbReference type="STRING" id="195883.A0A482XRT2"/>
<dbReference type="InParanoid" id="A0A482XRT2"/>
<dbReference type="EMBL" id="QKKF02002773">
    <property type="protein sequence ID" value="RZF48169.1"/>
    <property type="molecule type" value="Genomic_DNA"/>
</dbReference>
<keyword evidence="5" id="KW-1185">Reference proteome</keyword>
<dbReference type="GO" id="GO:0031012">
    <property type="term" value="C:extracellular matrix"/>
    <property type="evidence" value="ECO:0007669"/>
    <property type="project" value="TreeGrafter"/>
</dbReference>
<keyword evidence="3" id="KW-0732">Signal</keyword>
<evidence type="ECO:0000313" key="5">
    <source>
        <dbReference type="Proteomes" id="UP000291343"/>
    </source>
</evidence>
<dbReference type="GO" id="GO:0042302">
    <property type="term" value="F:structural constituent of cuticle"/>
    <property type="evidence" value="ECO:0007669"/>
    <property type="project" value="UniProtKB-UniRule"/>
</dbReference>
<comment type="caution">
    <text evidence="4">The sequence shown here is derived from an EMBL/GenBank/DDBJ whole genome shotgun (WGS) entry which is preliminary data.</text>
</comment>
<organism evidence="4 5">
    <name type="scientific">Laodelphax striatellus</name>
    <name type="common">Small brown planthopper</name>
    <name type="synonym">Delphax striatella</name>
    <dbReference type="NCBI Taxonomy" id="195883"/>
    <lineage>
        <taxon>Eukaryota</taxon>
        <taxon>Metazoa</taxon>
        <taxon>Ecdysozoa</taxon>
        <taxon>Arthropoda</taxon>
        <taxon>Hexapoda</taxon>
        <taxon>Insecta</taxon>
        <taxon>Pterygota</taxon>
        <taxon>Neoptera</taxon>
        <taxon>Paraneoptera</taxon>
        <taxon>Hemiptera</taxon>
        <taxon>Auchenorrhyncha</taxon>
        <taxon>Fulgoroidea</taxon>
        <taxon>Delphacidae</taxon>
        <taxon>Criomorphinae</taxon>
        <taxon>Laodelphax</taxon>
    </lineage>
</organism>
<name>A0A482XRT2_LAOST</name>
<keyword evidence="1 2" id="KW-0193">Cuticle</keyword>
<dbReference type="PANTHER" id="PTHR12236">
    <property type="entry name" value="STRUCTURAL CONTITUENT OF CUTICLE"/>
    <property type="match status" value="1"/>
</dbReference>
<accession>A0A482XRT2</accession>
<dbReference type="Pfam" id="PF00379">
    <property type="entry name" value="Chitin_bind_4"/>
    <property type="match status" value="1"/>
</dbReference>
<evidence type="ECO:0000256" key="3">
    <source>
        <dbReference type="SAM" id="SignalP"/>
    </source>
</evidence>
<dbReference type="InterPro" id="IPR051217">
    <property type="entry name" value="Insect_Cuticle_Struc_Prot"/>
</dbReference>
<dbReference type="PROSITE" id="PS00233">
    <property type="entry name" value="CHIT_BIND_RR_1"/>
    <property type="match status" value="1"/>
</dbReference>
<feature type="signal peptide" evidence="3">
    <location>
        <begin position="1"/>
        <end position="18"/>
    </location>
</feature>
<evidence type="ECO:0000256" key="2">
    <source>
        <dbReference type="PROSITE-ProRule" id="PRU00497"/>
    </source>
</evidence>
<dbReference type="OrthoDB" id="6627475at2759"/>
<proteinExistence type="predicted"/>
<evidence type="ECO:0000313" key="4">
    <source>
        <dbReference type="EMBL" id="RZF48169.1"/>
    </source>
</evidence>
<dbReference type="AlphaFoldDB" id="A0A482XRT2"/>
<dbReference type="Proteomes" id="UP000291343">
    <property type="component" value="Unassembled WGS sequence"/>
</dbReference>
<reference evidence="4 5" key="1">
    <citation type="journal article" date="2017" name="Gigascience">
        <title>Genome sequence of the small brown planthopper, Laodelphax striatellus.</title>
        <authorList>
            <person name="Zhu J."/>
            <person name="Jiang F."/>
            <person name="Wang X."/>
            <person name="Yang P."/>
            <person name="Bao Y."/>
            <person name="Zhao W."/>
            <person name="Wang W."/>
            <person name="Lu H."/>
            <person name="Wang Q."/>
            <person name="Cui N."/>
            <person name="Li J."/>
            <person name="Chen X."/>
            <person name="Luo L."/>
            <person name="Yu J."/>
            <person name="Kang L."/>
            <person name="Cui F."/>
        </authorList>
    </citation>
    <scope>NUCLEOTIDE SEQUENCE [LARGE SCALE GENOMIC DNA]</scope>
    <source>
        <strain evidence="4">Lst14</strain>
    </source>
</reference>
<gene>
    <name evidence="4" type="ORF">LSTR_LSTR009858</name>
</gene>
<dbReference type="InterPro" id="IPR031311">
    <property type="entry name" value="CHIT_BIND_RR_consensus"/>
</dbReference>
<feature type="chain" id="PRO_5019866970" evidence="3">
    <location>
        <begin position="19"/>
        <end position="223"/>
    </location>
</feature>
<dbReference type="GO" id="GO:0005615">
    <property type="term" value="C:extracellular space"/>
    <property type="evidence" value="ECO:0007669"/>
    <property type="project" value="TreeGrafter"/>
</dbReference>
<sequence length="223" mass="25705">MYSLQIVFGVALMAVACAAVEYAPVVAYHHAQPEHYAPPKYSFEYAVKDEHTGDIKSQHETREGDSVKGYYTLVQPDGKKRIVEYSADKKTGFVANVHYEGEAKYYSAPAPVHYVVPEVKYEAPAPVYKYEAPTYKYEAPTYKYEAPSYKAYSSASVHTPHYLLRPRPRLQIRRPQVRTEIRRLHHHILPHPPLLLQILSARREISLHHPFVNTHKRHQSPND</sequence>
<dbReference type="PROSITE" id="PS51155">
    <property type="entry name" value="CHIT_BIND_RR_2"/>
    <property type="match status" value="1"/>
</dbReference>
<protein>
    <submittedName>
        <fullName evidence="4">Uncharacterized protein</fullName>
    </submittedName>
</protein>
<dbReference type="PRINTS" id="PR00947">
    <property type="entry name" value="CUTICLE"/>
</dbReference>
<dbReference type="PANTHER" id="PTHR12236:SF75">
    <property type="entry name" value="CUTICULAR PROTEIN 62BB, ISOFORM A"/>
    <property type="match status" value="1"/>
</dbReference>
<evidence type="ECO:0000256" key="1">
    <source>
        <dbReference type="ARBA" id="ARBA00022460"/>
    </source>
</evidence>